<evidence type="ECO:0000313" key="3">
    <source>
        <dbReference type="EMBL" id="KAF7306034.1"/>
    </source>
</evidence>
<reference evidence="3" key="1">
    <citation type="submission" date="2020-05" db="EMBL/GenBank/DDBJ databases">
        <title>Mycena genomes resolve the evolution of fungal bioluminescence.</title>
        <authorList>
            <person name="Tsai I.J."/>
        </authorList>
    </citation>
    <scope>NUCLEOTIDE SEQUENCE</scope>
    <source>
        <strain evidence="3">110903Hualien_Pintung</strain>
    </source>
</reference>
<evidence type="ECO:0008006" key="5">
    <source>
        <dbReference type="Google" id="ProtNLM"/>
    </source>
</evidence>
<evidence type="ECO:0000256" key="2">
    <source>
        <dbReference type="SAM" id="Phobius"/>
    </source>
</evidence>
<comment type="caution">
    <text evidence="3">The sequence shown here is derived from an EMBL/GenBank/DDBJ whole genome shotgun (WGS) entry which is preliminary data.</text>
</comment>
<evidence type="ECO:0000256" key="1">
    <source>
        <dbReference type="SAM" id="MobiDB-lite"/>
    </source>
</evidence>
<dbReference type="InterPro" id="IPR019317">
    <property type="entry name" value="BRI3"/>
</dbReference>
<dbReference type="AlphaFoldDB" id="A0A8H6SV98"/>
<dbReference type="Pfam" id="PF10164">
    <property type="entry name" value="BRI3"/>
    <property type="match status" value="1"/>
</dbReference>
<dbReference type="Proteomes" id="UP000613580">
    <property type="component" value="Unassembled WGS sequence"/>
</dbReference>
<gene>
    <name evidence="3" type="ORF">HMN09_00758000</name>
</gene>
<evidence type="ECO:0000313" key="4">
    <source>
        <dbReference type="Proteomes" id="UP000613580"/>
    </source>
</evidence>
<keyword evidence="2" id="KW-0812">Transmembrane</keyword>
<sequence>MSNEHNENPPPAYDAQDLPPKDVKQKPQMTPGPAVPYAPIAGPSYVPNPNPVVFHYHNPLTGEHVASLLPPDHPEMICLQAGEHMPLTSYSMLGWLAAIFWFPLGVGLCLLDRRVKCARCGKMLEDGLCN</sequence>
<dbReference type="OrthoDB" id="2564984at2759"/>
<feature type="region of interest" description="Disordered" evidence="1">
    <location>
        <begin position="1"/>
        <end position="34"/>
    </location>
</feature>
<feature type="transmembrane region" description="Helical" evidence="2">
    <location>
        <begin position="92"/>
        <end position="111"/>
    </location>
</feature>
<accession>A0A8H6SV98</accession>
<keyword evidence="2" id="KW-0472">Membrane</keyword>
<keyword evidence="4" id="KW-1185">Reference proteome</keyword>
<dbReference type="EMBL" id="JACAZE010000009">
    <property type="protein sequence ID" value="KAF7306034.1"/>
    <property type="molecule type" value="Genomic_DNA"/>
</dbReference>
<proteinExistence type="predicted"/>
<keyword evidence="2" id="KW-1133">Transmembrane helix</keyword>
<name>A0A8H6SV98_MYCCL</name>
<organism evidence="3 4">
    <name type="scientific">Mycena chlorophos</name>
    <name type="common">Agaric fungus</name>
    <name type="synonym">Agaricus chlorophos</name>
    <dbReference type="NCBI Taxonomy" id="658473"/>
    <lineage>
        <taxon>Eukaryota</taxon>
        <taxon>Fungi</taxon>
        <taxon>Dikarya</taxon>
        <taxon>Basidiomycota</taxon>
        <taxon>Agaricomycotina</taxon>
        <taxon>Agaricomycetes</taxon>
        <taxon>Agaricomycetidae</taxon>
        <taxon>Agaricales</taxon>
        <taxon>Marasmiineae</taxon>
        <taxon>Mycenaceae</taxon>
        <taxon>Mycena</taxon>
    </lineage>
</organism>
<protein>
    <recommendedName>
        <fullName evidence="5">Brain protein I3</fullName>
    </recommendedName>
</protein>